<dbReference type="SUPFAM" id="SSF47090">
    <property type="entry name" value="PGBD-like"/>
    <property type="match status" value="1"/>
</dbReference>
<organism evidence="4 5">
    <name type="scientific">Alloscardovia macacae</name>
    <dbReference type="NCBI Taxonomy" id="1160091"/>
    <lineage>
        <taxon>Bacteria</taxon>
        <taxon>Bacillati</taxon>
        <taxon>Actinomycetota</taxon>
        <taxon>Actinomycetes</taxon>
        <taxon>Bifidobacteriales</taxon>
        <taxon>Bifidobacteriaceae</taxon>
        <taxon>Alloscardovia</taxon>
    </lineage>
</organism>
<evidence type="ECO:0000313" key="4">
    <source>
        <dbReference type="EMBL" id="OZG54856.1"/>
    </source>
</evidence>
<keyword evidence="1" id="KW-0812">Transmembrane</keyword>
<dbReference type="SUPFAM" id="SSF51445">
    <property type="entry name" value="(Trans)glycosidases"/>
    <property type="match status" value="1"/>
</dbReference>
<gene>
    <name evidence="4" type="ORF">ALMA_0181</name>
</gene>
<feature type="domain" description="Peptidoglycan binding-like" evidence="2">
    <location>
        <begin position="256"/>
        <end position="278"/>
    </location>
</feature>
<dbReference type="Pfam" id="PF01471">
    <property type="entry name" value="PG_binding_1"/>
    <property type="match status" value="1"/>
</dbReference>
<dbReference type="InterPro" id="IPR036366">
    <property type="entry name" value="PGBDSf"/>
</dbReference>
<dbReference type="RefSeq" id="WP_094725984.1">
    <property type="nucleotide sequence ID" value="NZ_JBHLWS010000010.1"/>
</dbReference>
<reference evidence="4 5" key="1">
    <citation type="journal article" date="2017" name="BMC Genomics">
        <title>Comparative genomic and phylogenomic analyses of the Bifidobacteriaceae family.</title>
        <authorList>
            <person name="Lugli G.A."/>
            <person name="Milani C."/>
            <person name="Turroni F."/>
            <person name="Duranti S."/>
            <person name="Mancabelli L."/>
            <person name="Mangifesta M."/>
            <person name="Ferrario C."/>
            <person name="Modesto M."/>
            <person name="Mattarelli P."/>
            <person name="Jiri K."/>
            <person name="van Sinderen D."/>
            <person name="Ventura M."/>
        </authorList>
    </citation>
    <scope>NUCLEOTIDE SEQUENCE [LARGE SCALE GENOMIC DNA]</scope>
    <source>
        <strain evidence="4 5">DSM 24762</strain>
    </source>
</reference>
<dbReference type="InterPro" id="IPR017853">
    <property type="entry name" value="GH"/>
</dbReference>
<evidence type="ECO:0000313" key="5">
    <source>
        <dbReference type="Proteomes" id="UP000243657"/>
    </source>
</evidence>
<protein>
    <submittedName>
        <fullName evidence="4">Peptidoglycan-binding protein</fullName>
    </submittedName>
</protein>
<dbReference type="CDD" id="cd06418">
    <property type="entry name" value="GH25_BacA-like"/>
    <property type="match status" value="1"/>
</dbReference>
<dbReference type="InterPro" id="IPR036365">
    <property type="entry name" value="PGBD-like_sf"/>
</dbReference>
<dbReference type="Gene3D" id="3.20.20.80">
    <property type="entry name" value="Glycosidases"/>
    <property type="match status" value="1"/>
</dbReference>
<dbReference type="InterPro" id="IPR015020">
    <property type="entry name" value="Rv2525c-like_Glyco_Hydro-like"/>
</dbReference>
<dbReference type="Proteomes" id="UP000243657">
    <property type="component" value="Unassembled WGS sequence"/>
</dbReference>
<comment type="caution">
    <text evidence="4">The sequence shown here is derived from an EMBL/GenBank/DDBJ whole genome shotgun (WGS) entry which is preliminary data.</text>
</comment>
<keyword evidence="5" id="KW-1185">Reference proteome</keyword>
<dbReference type="Gene3D" id="1.10.101.10">
    <property type="entry name" value="PGBD-like superfamily/PGBD"/>
    <property type="match status" value="1"/>
</dbReference>
<evidence type="ECO:0000256" key="1">
    <source>
        <dbReference type="SAM" id="Phobius"/>
    </source>
</evidence>
<feature type="transmembrane region" description="Helical" evidence="1">
    <location>
        <begin position="711"/>
        <end position="737"/>
    </location>
</feature>
<dbReference type="Pfam" id="PF08924">
    <property type="entry name" value="Rv2525c_GlyHyd-like"/>
    <property type="match status" value="1"/>
</dbReference>
<accession>A0A261F7J8</accession>
<evidence type="ECO:0000259" key="3">
    <source>
        <dbReference type="Pfam" id="PF08924"/>
    </source>
</evidence>
<name>A0A261F7J8_9BIFI</name>
<proteinExistence type="predicted"/>
<feature type="domain" description="Rv2525c-like glycoside hydrolase-like" evidence="3">
    <location>
        <begin position="306"/>
        <end position="494"/>
    </location>
</feature>
<keyword evidence="1" id="KW-0472">Membrane</keyword>
<dbReference type="EMBL" id="MWWT01000001">
    <property type="protein sequence ID" value="OZG54856.1"/>
    <property type="molecule type" value="Genomic_DNA"/>
</dbReference>
<evidence type="ECO:0000259" key="2">
    <source>
        <dbReference type="Pfam" id="PF01471"/>
    </source>
</evidence>
<dbReference type="AlphaFoldDB" id="A0A261F7J8"/>
<dbReference type="InterPro" id="IPR002477">
    <property type="entry name" value="Peptidoglycan-bd-like"/>
</dbReference>
<sequence length="738" mass="80599">MTDVMVQETQKWLNATYRGKQGYSVIREDGQTGWTTIYALLHALQIELGITATADAFGPGTQSRFMQRWPGGIVEQNQGAATTNNVYGIIQGALWCKGYSTGASTITRHFYGGTGDAIRALKNDMGIGGDSKVTLDVMKALLSMDQYTLLIRNGGKASIRSIQQQINKQYHAYTGIIPADGRYGREMNTALIQVLQSLEGYTPEDATGNFGDGTTANLRVITPNNAGAYPQWLWLITAALTCNGYDVKSQGVWTCVKAFQRDYALPVTGIVDKSTWMSLLISCGDPNRSAKACDCATVLNAQQANDLRRAGFTHVGRYLTGTVGVGANRKSKALTREEVANIRQANLSVFPIYQDGGYYPEYFSSARQGAVDAYTAMAAAQKMGFPKGTIIYFAVDFDAYGYQIDDLIIPYFEQVSMAFKNSANKQSYRVGVYAPRLVCEKLDQLKYAQSSFVADMSRGFAGNLGYSIPKNWAFDQFHEYTFGSSPSFAIDKDAYSGRDTGTKTLIPVDEKTEKEISQSSMNSIRMAATDAFAREVIQPLGIFTSLISIDWGYERTMQVQHITTPDYDVDVELKVSSSVQSNASEDALIHVKTDSSGKLDVSTENEIRDLKASFDVPGVGSDFDFRKLISSIGTSVKSGNISFTTTFSSPAEFSFDISVTSENLLPDGTDGALYAEVVVSYSFTLHPQSHYHFQLPDISLQPMDNTLVSSLVGALMIIIAAGSIAAFPQLLPLFGVLV</sequence>
<keyword evidence="1" id="KW-1133">Transmembrane helix</keyword>